<comment type="caution">
    <text evidence="5">The sequence shown here is derived from an EMBL/GenBank/DDBJ whole genome shotgun (WGS) entry which is preliminary data.</text>
</comment>
<dbReference type="RefSeq" id="WP_235050713.1">
    <property type="nucleotide sequence ID" value="NZ_JAKFHA010000002.1"/>
</dbReference>
<keyword evidence="3" id="KW-0804">Transcription</keyword>
<dbReference type="InterPro" id="IPR028978">
    <property type="entry name" value="Chorismate_lyase_/UTRA_dom_sf"/>
</dbReference>
<protein>
    <submittedName>
        <fullName evidence="5">GntR family transcriptional regulator</fullName>
    </submittedName>
</protein>
<proteinExistence type="predicted"/>
<keyword evidence="6" id="KW-1185">Reference proteome</keyword>
<gene>
    <name evidence="5" type="ORF">LZ495_05130</name>
</gene>
<dbReference type="SMART" id="SM00345">
    <property type="entry name" value="HTH_GNTR"/>
    <property type="match status" value="1"/>
</dbReference>
<evidence type="ECO:0000256" key="3">
    <source>
        <dbReference type="ARBA" id="ARBA00023163"/>
    </source>
</evidence>
<dbReference type="InterPro" id="IPR000524">
    <property type="entry name" value="Tscrpt_reg_HTH_GntR"/>
</dbReference>
<evidence type="ECO:0000313" key="6">
    <source>
        <dbReference type="Proteomes" id="UP001165378"/>
    </source>
</evidence>
<dbReference type="Proteomes" id="UP001165378">
    <property type="component" value="Unassembled WGS sequence"/>
</dbReference>
<evidence type="ECO:0000313" key="5">
    <source>
        <dbReference type="EMBL" id="MCF2526606.1"/>
    </source>
</evidence>
<dbReference type="SUPFAM" id="SSF46785">
    <property type="entry name" value="Winged helix' DNA-binding domain"/>
    <property type="match status" value="1"/>
</dbReference>
<dbReference type="InterPro" id="IPR050679">
    <property type="entry name" value="Bact_HTH_transcr_reg"/>
</dbReference>
<dbReference type="InterPro" id="IPR036388">
    <property type="entry name" value="WH-like_DNA-bd_sf"/>
</dbReference>
<evidence type="ECO:0000256" key="1">
    <source>
        <dbReference type="ARBA" id="ARBA00023015"/>
    </source>
</evidence>
<dbReference type="InterPro" id="IPR036390">
    <property type="entry name" value="WH_DNA-bd_sf"/>
</dbReference>
<dbReference type="Gene3D" id="3.40.1410.10">
    <property type="entry name" value="Chorismate lyase-like"/>
    <property type="match status" value="1"/>
</dbReference>
<dbReference type="SUPFAM" id="SSF64288">
    <property type="entry name" value="Chorismate lyase-like"/>
    <property type="match status" value="1"/>
</dbReference>
<sequence>MAMITFRDLVSEVASSDAGLSTCAQDSQGGSVAEAAGQPAYARVADVLRSEITSGVWPVGAKLPSVAQLEVRFGMSEQPVRAALRLLVGEGLVEGRAGSGTFVRDRGKVLRFARTRRPGQGGPLSSADVAEGARIAWSHSSQRAFATAGLAVRLGIELGDAVQQTRYRCTVDGAPVQLVTSWEPLAIVGGTGVLLPEDGPLCGAGVAARMAAIGYSVTRVVEEVGARAATKAEAEGLARRVGLAVLVVERTNWAGKRAVETADIVIPGDGHRLVYELPG</sequence>
<dbReference type="GO" id="GO:0003677">
    <property type="term" value="F:DNA binding"/>
    <property type="evidence" value="ECO:0007669"/>
    <property type="project" value="UniProtKB-KW"/>
</dbReference>
<evidence type="ECO:0000256" key="2">
    <source>
        <dbReference type="ARBA" id="ARBA00023125"/>
    </source>
</evidence>
<keyword evidence="1" id="KW-0805">Transcription regulation</keyword>
<dbReference type="PANTHER" id="PTHR44846">
    <property type="entry name" value="MANNOSYL-D-GLYCERATE TRANSPORT/METABOLISM SYSTEM REPRESSOR MNGR-RELATED"/>
    <property type="match status" value="1"/>
</dbReference>
<evidence type="ECO:0000259" key="4">
    <source>
        <dbReference type="PROSITE" id="PS50949"/>
    </source>
</evidence>
<accession>A0AA41TYP0</accession>
<feature type="domain" description="HTH gntR-type" evidence="4">
    <location>
        <begin position="38"/>
        <end position="106"/>
    </location>
</feature>
<name>A0AA41TYP0_9ACTN</name>
<dbReference type="SMART" id="SM00866">
    <property type="entry name" value="UTRA"/>
    <property type="match status" value="1"/>
</dbReference>
<dbReference type="PROSITE" id="PS50949">
    <property type="entry name" value="HTH_GNTR"/>
    <property type="match status" value="1"/>
</dbReference>
<dbReference type="GO" id="GO:0045892">
    <property type="term" value="P:negative regulation of DNA-templated transcription"/>
    <property type="evidence" value="ECO:0007669"/>
    <property type="project" value="TreeGrafter"/>
</dbReference>
<dbReference type="CDD" id="cd07377">
    <property type="entry name" value="WHTH_GntR"/>
    <property type="match status" value="1"/>
</dbReference>
<dbReference type="GO" id="GO:0003700">
    <property type="term" value="F:DNA-binding transcription factor activity"/>
    <property type="evidence" value="ECO:0007669"/>
    <property type="project" value="InterPro"/>
</dbReference>
<dbReference type="Pfam" id="PF07702">
    <property type="entry name" value="UTRA"/>
    <property type="match status" value="1"/>
</dbReference>
<dbReference type="PANTHER" id="PTHR44846:SF17">
    <property type="entry name" value="GNTR-FAMILY TRANSCRIPTIONAL REGULATOR"/>
    <property type="match status" value="1"/>
</dbReference>
<dbReference type="InterPro" id="IPR011663">
    <property type="entry name" value="UTRA"/>
</dbReference>
<dbReference type="Gene3D" id="1.10.10.10">
    <property type="entry name" value="Winged helix-like DNA-binding domain superfamily/Winged helix DNA-binding domain"/>
    <property type="match status" value="1"/>
</dbReference>
<organism evidence="5 6">
    <name type="scientific">Yinghuangia soli</name>
    <dbReference type="NCBI Taxonomy" id="2908204"/>
    <lineage>
        <taxon>Bacteria</taxon>
        <taxon>Bacillati</taxon>
        <taxon>Actinomycetota</taxon>
        <taxon>Actinomycetes</taxon>
        <taxon>Kitasatosporales</taxon>
        <taxon>Streptomycetaceae</taxon>
        <taxon>Yinghuangia</taxon>
    </lineage>
</organism>
<keyword evidence="2" id="KW-0238">DNA-binding</keyword>
<dbReference type="EMBL" id="JAKFHA010000002">
    <property type="protein sequence ID" value="MCF2526606.1"/>
    <property type="molecule type" value="Genomic_DNA"/>
</dbReference>
<reference evidence="5" key="1">
    <citation type="submission" date="2022-01" db="EMBL/GenBank/DDBJ databases">
        <title>Genome-Based Taxonomic Classification of the Phylum Actinobacteria.</title>
        <authorList>
            <person name="Gao Y."/>
        </authorList>
    </citation>
    <scope>NUCLEOTIDE SEQUENCE</scope>
    <source>
        <strain evidence="5">KLBMP 8922</strain>
    </source>
</reference>
<dbReference type="Pfam" id="PF00392">
    <property type="entry name" value="GntR"/>
    <property type="match status" value="1"/>
</dbReference>
<dbReference type="AlphaFoldDB" id="A0AA41TYP0"/>